<evidence type="ECO:0000313" key="2">
    <source>
        <dbReference type="Proteomes" id="UP000593572"/>
    </source>
</evidence>
<protein>
    <submittedName>
        <fullName evidence="1">Uncharacterized protein</fullName>
    </submittedName>
</protein>
<dbReference type="AlphaFoldDB" id="A0A7J8M6N7"/>
<sequence length="93" mass="11038">IQRTYFPSRAVDDSSVNHNPAALRLTTFRRFRCNHLLRFTSNNFDSRKHYGESRGTRRVLAWPCNDSHCRARILQAEVTKKLMNLLEDINDWM</sequence>
<name>A0A7J8M6N7_9ROSI</name>
<gene>
    <name evidence="1" type="ORF">Golob_017198</name>
</gene>
<feature type="non-terminal residue" evidence="1">
    <location>
        <position position="93"/>
    </location>
</feature>
<keyword evidence="2" id="KW-1185">Reference proteome</keyword>
<reference evidence="1 2" key="1">
    <citation type="journal article" date="2019" name="Genome Biol. Evol.">
        <title>Insights into the evolution of the New World diploid cottons (Gossypium, subgenus Houzingenia) based on genome sequencing.</title>
        <authorList>
            <person name="Grover C.E."/>
            <person name="Arick M.A. 2nd"/>
            <person name="Thrash A."/>
            <person name="Conover J.L."/>
            <person name="Sanders W.S."/>
            <person name="Peterson D.G."/>
            <person name="Frelichowski J.E."/>
            <person name="Scheffler J.A."/>
            <person name="Scheffler B.E."/>
            <person name="Wendel J.F."/>
        </authorList>
    </citation>
    <scope>NUCLEOTIDE SEQUENCE [LARGE SCALE GENOMIC DNA]</scope>
    <source>
        <strain evidence="1">157</strain>
        <tissue evidence="1">Leaf</tissue>
    </source>
</reference>
<organism evidence="1 2">
    <name type="scientific">Gossypium lobatum</name>
    <dbReference type="NCBI Taxonomy" id="34289"/>
    <lineage>
        <taxon>Eukaryota</taxon>
        <taxon>Viridiplantae</taxon>
        <taxon>Streptophyta</taxon>
        <taxon>Embryophyta</taxon>
        <taxon>Tracheophyta</taxon>
        <taxon>Spermatophyta</taxon>
        <taxon>Magnoliopsida</taxon>
        <taxon>eudicotyledons</taxon>
        <taxon>Gunneridae</taxon>
        <taxon>Pentapetalae</taxon>
        <taxon>rosids</taxon>
        <taxon>malvids</taxon>
        <taxon>Malvales</taxon>
        <taxon>Malvaceae</taxon>
        <taxon>Malvoideae</taxon>
        <taxon>Gossypium</taxon>
    </lineage>
</organism>
<proteinExistence type="predicted"/>
<evidence type="ECO:0000313" key="1">
    <source>
        <dbReference type="EMBL" id="MBA0560290.1"/>
    </source>
</evidence>
<comment type="caution">
    <text evidence="1">The sequence shown here is derived from an EMBL/GenBank/DDBJ whole genome shotgun (WGS) entry which is preliminary data.</text>
</comment>
<dbReference type="Proteomes" id="UP000593572">
    <property type="component" value="Unassembled WGS sequence"/>
</dbReference>
<accession>A0A7J8M6N7</accession>
<dbReference type="EMBL" id="JABEZX010000007">
    <property type="protein sequence ID" value="MBA0560290.1"/>
    <property type="molecule type" value="Genomic_DNA"/>
</dbReference>